<comment type="similarity">
    <text evidence="2">Belongs to the protein kinase superfamily. CMGC Ser/Thr protein kinase family. MAP kinase subfamily.</text>
</comment>
<evidence type="ECO:0000256" key="1">
    <source>
        <dbReference type="ARBA" id="ARBA00001946"/>
    </source>
</evidence>
<comment type="cofactor">
    <cofactor evidence="1">
        <name>Mg(2+)</name>
        <dbReference type="ChEBI" id="CHEBI:18420"/>
    </cofactor>
</comment>
<keyword evidence="6" id="KW-0808">Transferase</keyword>
<sequence length="353" mass="41066">MVEWVREQISNKGARYTDLWYIGGGSYGTVVSAYDNQTNERVAIKRIVLQNRQPFYKYTLRKIKIQTSFSHENIIDIRDIIIKPGTNDRMSVYIVQSLMDIDLHNLLKITRLTNQHVCYFLYQMLRGLKYVHSNVLHRDLKPSNKLVNSTCELKICDFGLARVADPYYDHTGALTEYMATRWYRAPEIMLNSKAYTKAIGVWSVGCILAEMLDNRPLFPAVNYLDHLNRILDVLGSPSADDLNCIINPKTRTYILSLPFRLKISWAQKYPNANPDALDLLNRMLTFNSWQRITVDEALAHSYLSEYYDPQDEPVADQPFTFEMESDDLPKEVLKELVVEETFRFHTRPYNLVA</sequence>
<dbReference type="InterPro" id="IPR000719">
    <property type="entry name" value="Prot_kinase_dom"/>
</dbReference>
<keyword evidence="7 10" id="KW-0547">Nucleotide-binding</keyword>
<keyword evidence="4" id="KW-0723">Serine/threonine-protein kinase</keyword>
<dbReference type="EMBL" id="CAJPVJ010002837">
    <property type="protein sequence ID" value="CAG2166856.1"/>
    <property type="molecule type" value="Genomic_DNA"/>
</dbReference>
<dbReference type="InterPro" id="IPR017441">
    <property type="entry name" value="Protein_kinase_ATP_BS"/>
</dbReference>
<keyword evidence="5" id="KW-0597">Phosphoprotein</keyword>
<evidence type="ECO:0000256" key="3">
    <source>
        <dbReference type="ARBA" id="ARBA00012411"/>
    </source>
</evidence>
<feature type="binding site" evidence="10">
    <location>
        <position position="45"/>
    </location>
    <ligand>
        <name>ATP</name>
        <dbReference type="ChEBI" id="CHEBI:30616"/>
    </ligand>
</feature>
<keyword evidence="13" id="KW-1185">Reference proteome</keyword>
<evidence type="ECO:0000256" key="2">
    <source>
        <dbReference type="ARBA" id="ARBA00008832"/>
    </source>
</evidence>
<keyword evidence="8" id="KW-0418">Kinase</keyword>
<name>A0A7R9LTQ8_9ACAR</name>
<dbReference type="Proteomes" id="UP000728032">
    <property type="component" value="Unassembled WGS sequence"/>
</dbReference>
<evidence type="ECO:0000256" key="6">
    <source>
        <dbReference type="ARBA" id="ARBA00022679"/>
    </source>
</evidence>
<evidence type="ECO:0000256" key="4">
    <source>
        <dbReference type="ARBA" id="ARBA00022527"/>
    </source>
</evidence>
<dbReference type="InterPro" id="IPR011009">
    <property type="entry name" value="Kinase-like_dom_sf"/>
</dbReference>
<evidence type="ECO:0000256" key="9">
    <source>
        <dbReference type="ARBA" id="ARBA00022840"/>
    </source>
</evidence>
<organism evidence="12">
    <name type="scientific">Oppiella nova</name>
    <dbReference type="NCBI Taxonomy" id="334625"/>
    <lineage>
        <taxon>Eukaryota</taxon>
        <taxon>Metazoa</taxon>
        <taxon>Ecdysozoa</taxon>
        <taxon>Arthropoda</taxon>
        <taxon>Chelicerata</taxon>
        <taxon>Arachnida</taxon>
        <taxon>Acari</taxon>
        <taxon>Acariformes</taxon>
        <taxon>Sarcoptiformes</taxon>
        <taxon>Oribatida</taxon>
        <taxon>Brachypylina</taxon>
        <taxon>Oppioidea</taxon>
        <taxon>Oppiidae</taxon>
        <taxon>Oppiella</taxon>
    </lineage>
</organism>
<dbReference type="FunFam" id="1.10.510.10:FF:000624">
    <property type="entry name" value="Mitogen-activated protein kinase"/>
    <property type="match status" value="1"/>
</dbReference>
<dbReference type="Gene3D" id="1.10.510.10">
    <property type="entry name" value="Transferase(Phosphotransferase) domain 1"/>
    <property type="match status" value="1"/>
</dbReference>
<evidence type="ECO:0000259" key="11">
    <source>
        <dbReference type="PROSITE" id="PS50011"/>
    </source>
</evidence>
<accession>A0A7R9LTQ8</accession>
<evidence type="ECO:0000256" key="7">
    <source>
        <dbReference type="ARBA" id="ARBA00022741"/>
    </source>
</evidence>
<evidence type="ECO:0000256" key="5">
    <source>
        <dbReference type="ARBA" id="ARBA00022553"/>
    </source>
</evidence>
<gene>
    <name evidence="12" type="ORF">ONB1V03_LOCUS6371</name>
</gene>
<dbReference type="PROSITE" id="PS50011">
    <property type="entry name" value="PROTEIN_KINASE_DOM"/>
    <property type="match status" value="1"/>
</dbReference>
<dbReference type="InterPro" id="IPR008349">
    <property type="entry name" value="MAPK_ERK1/2"/>
</dbReference>
<dbReference type="OrthoDB" id="192887at2759"/>
<evidence type="ECO:0000256" key="8">
    <source>
        <dbReference type="ARBA" id="ARBA00022777"/>
    </source>
</evidence>
<evidence type="ECO:0000256" key="10">
    <source>
        <dbReference type="PROSITE-ProRule" id="PRU10141"/>
    </source>
</evidence>
<proteinExistence type="inferred from homology"/>
<feature type="domain" description="Protein kinase" evidence="11">
    <location>
        <begin position="16"/>
        <end position="303"/>
    </location>
</feature>
<dbReference type="PRINTS" id="PR01770">
    <property type="entry name" value="ERK1ERK2MAPK"/>
</dbReference>
<reference evidence="12" key="1">
    <citation type="submission" date="2020-11" db="EMBL/GenBank/DDBJ databases">
        <authorList>
            <person name="Tran Van P."/>
        </authorList>
    </citation>
    <scope>NUCLEOTIDE SEQUENCE</scope>
</reference>
<dbReference type="GO" id="GO:0005524">
    <property type="term" value="F:ATP binding"/>
    <property type="evidence" value="ECO:0007669"/>
    <property type="project" value="UniProtKB-UniRule"/>
</dbReference>
<protein>
    <recommendedName>
        <fullName evidence="3">mitogen-activated protein kinase</fullName>
        <ecNumber evidence="3">2.7.11.24</ecNumber>
    </recommendedName>
</protein>
<keyword evidence="9 10" id="KW-0067">ATP-binding</keyword>
<evidence type="ECO:0000313" key="13">
    <source>
        <dbReference type="Proteomes" id="UP000728032"/>
    </source>
</evidence>
<dbReference type="PANTHER" id="PTHR24055">
    <property type="entry name" value="MITOGEN-ACTIVATED PROTEIN KINASE"/>
    <property type="match status" value="1"/>
</dbReference>
<dbReference type="AlphaFoldDB" id="A0A7R9LTQ8"/>
<dbReference type="SUPFAM" id="SSF56112">
    <property type="entry name" value="Protein kinase-like (PK-like)"/>
    <property type="match status" value="1"/>
</dbReference>
<dbReference type="PROSITE" id="PS00107">
    <property type="entry name" value="PROTEIN_KINASE_ATP"/>
    <property type="match status" value="1"/>
</dbReference>
<dbReference type="Gene3D" id="3.30.200.20">
    <property type="entry name" value="Phosphorylase Kinase, domain 1"/>
    <property type="match status" value="1"/>
</dbReference>
<evidence type="ECO:0000313" key="12">
    <source>
        <dbReference type="EMBL" id="CAD7647678.1"/>
    </source>
</evidence>
<dbReference type="Pfam" id="PF00069">
    <property type="entry name" value="Pkinase"/>
    <property type="match status" value="1"/>
</dbReference>
<dbReference type="InterPro" id="IPR050117">
    <property type="entry name" value="MAPK"/>
</dbReference>
<dbReference type="EC" id="2.7.11.24" evidence="3"/>
<dbReference type="EMBL" id="OC917662">
    <property type="protein sequence ID" value="CAD7647678.1"/>
    <property type="molecule type" value="Genomic_DNA"/>
</dbReference>
<dbReference type="GO" id="GO:0004707">
    <property type="term" value="F:MAP kinase activity"/>
    <property type="evidence" value="ECO:0007669"/>
    <property type="project" value="UniProtKB-EC"/>
</dbReference>
<dbReference type="SMART" id="SM00220">
    <property type="entry name" value="S_TKc"/>
    <property type="match status" value="1"/>
</dbReference>